<evidence type="ECO:0000313" key="2">
    <source>
        <dbReference type="EMBL" id="EGT46900.1"/>
    </source>
</evidence>
<dbReference type="InParanoid" id="G0P7A9"/>
<sequence length="467" mass="54582">MAKNSGKLSEWRDLTDPEVRKEQVQTMRGNTGEVYFCDSQYAFFSNYSMVSKEERELLKATYFVFADEMKKGKVVMVRKTAMANLKTFSEQYDDLPIVIRAFPYGQGRRVFTDDILELVPIVLKKQGKPMKLHYKKLQHYRNLWALKDPNLTNSVDIADFKAVMESFKVNKELIMIVPDAFHYETGMAMMEQGYGGVSLLNHNGDLVLEPLQALFCIFQAVICGRKWEKEDIMESEEDVLGHFYVEFEKVTGKYRTMKEGLLVCKEQVLTDIKSLQSHRIFTENLVGPYHKCRFAEMSYQDMVPMEWYNEEVEKFGLGVFRPKTERTEIRVCEARLILHLEWIQDYYQPEWLAKKCFLLDGLLHLIPEPLRETQRVAMTEHFQSMKEKYEQYEDEEGLMSTPSSSKASVEVRRLPHILTSDCKHEQKKEYLAIVKAEKEQKRSEEKKSQKTKDGAGSVRNAMAKLKM</sequence>
<dbReference type="HOGENOM" id="CLU_585580_0_0_1"/>
<dbReference type="AlphaFoldDB" id="G0P7A9"/>
<proteinExistence type="predicted"/>
<gene>
    <name evidence="2" type="ORF">CAEBREN_06743</name>
</gene>
<evidence type="ECO:0000256" key="1">
    <source>
        <dbReference type="SAM" id="MobiDB-lite"/>
    </source>
</evidence>
<dbReference type="STRING" id="135651.G0P7A9"/>
<dbReference type="EMBL" id="GL380111">
    <property type="protein sequence ID" value="EGT46900.1"/>
    <property type="molecule type" value="Genomic_DNA"/>
</dbReference>
<name>G0P7A9_CAEBE</name>
<keyword evidence="3" id="KW-1185">Reference proteome</keyword>
<dbReference type="Proteomes" id="UP000008068">
    <property type="component" value="Unassembled WGS sequence"/>
</dbReference>
<evidence type="ECO:0000313" key="3">
    <source>
        <dbReference type="Proteomes" id="UP000008068"/>
    </source>
</evidence>
<reference evidence="3" key="1">
    <citation type="submission" date="2011-07" db="EMBL/GenBank/DDBJ databases">
        <authorList>
            <consortium name="Caenorhabditis brenneri Sequencing and Analysis Consortium"/>
            <person name="Wilson R.K."/>
        </authorList>
    </citation>
    <scope>NUCLEOTIDE SEQUENCE [LARGE SCALE GENOMIC DNA]</scope>
    <source>
        <strain evidence="3">PB2801</strain>
    </source>
</reference>
<accession>G0P7A9</accession>
<protein>
    <submittedName>
        <fullName evidence="2">Uncharacterized protein</fullName>
    </submittedName>
</protein>
<feature type="compositionally biased region" description="Basic and acidic residues" evidence="1">
    <location>
        <begin position="437"/>
        <end position="453"/>
    </location>
</feature>
<organism evidence="3">
    <name type="scientific">Caenorhabditis brenneri</name>
    <name type="common">Nematode worm</name>
    <dbReference type="NCBI Taxonomy" id="135651"/>
    <lineage>
        <taxon>Eukaryota</taxon>
        <taxon>Metazoa</taxon>
        <taxon>Ecdysozoa</taxon>
        <taxon>Nematoda</taxon>
        <taxon>Chromadorea</taxon>
        <taxon>Rhabditida</taxon>
        <taxon>Rhabditina</taxon>
        <taxon>Rhabditomorpha</taxon>
        <taxon>Rhabditoidea</taxon>
        <taxon>Rhabditidae</taxon>
        <taxon>Peloderinae</taxon>
        <taxon>Caenorhabditis</taxon>
    </lineage>
</organism>
<feature type="region of interest" description="Disordered" evidence="1">
    <location>
        <begin position="437"/>
        <end position="467"/>
    </location>
</feature>